<evidence type="ECO:0000313" key="2">
    <source>
        <dbReference type="EMBL" id="VUZ56200.1"/>
    </source>
</evidence>
<evidence type="ECO:0000313" key="3">
    <source>
        <dbReference type="Proteomes" id="UP000321570"/>
    </source>
</evidence>
<feature type="region of interest" description="Disordered" evidence="1">
    <location>
        <begin position="19"/>
        <end position="49"/>
    </location>
</feature>
<sequence>MNKTPESGMLTAAHHDLSTIKGGRSDHQEGGSNSFFLLRPPSDIITNEK</sequence>
<dbReference type="Proteomes" id="UP000321570">
    <property type="component" value="Unassembled WGS sequence"/>
</dbReference>
<protein>
    <submittedName>
        <fullName evidence="2">Uncharacterized protein</fullName>
    </submittedName>
</protein>
<dbReference type="AlphaFoldDB" id="A0A564Z9S0"/>
<accession>A0A564Z9S0</accession>
<feature type="compositionally biased region" description="Basic and acidic residues" evidence="1">
    <location>
        <begin position="19"/>
        <end position="29"/>
    </location>
</feature>
<organism evidence="2 3">
    <name type="scientific">Hymenolepis diminuta</name>
    <name type="common">Rat tapeworm</name>
    <dbReference type="NCBI Taxonomy" id="6216"/>
    <lineage>
        <taxon>Eukaryota</taxon>
        <taxon>Metazoa</taxon>
        <taxon>Spiralia</taxon>
        <taxon>Lophotrochozoa</taxon>
        <taxon>Platyhelminthes</taxon>
        <taxon>Cestoda</taxon>
        <taxon>Eucestoda</taxon>
        <taxon>Cyclophyllidea</taxon>
        <taxon>Hymenolepididae</taxon>
        <taxon>Hymenolepis</taxon>
    </lineage>
</organism>
<evidence type="ECO:0000256" key="1">
    <source>
        <dbReference type="SAM" id="MobiDB-lite"/>
    </source>
</evidence>
<dbReference type="EMBL" id="CABIJS010000700">
    <property type="protein sequence ID" value="VUZ56200.1"/>
    <property type="molecule type" value="Genomic_DNA"/>
</dbReference>
<keyword evidence="3" id="KW-1185">Reference proteome</keyword>
<name>A0A564Z9S0_HYMDI</name>
<proteinExistence type="predicted"/>
<reference evidence="2 3" key="1">
    <citation type="submission" date="2019-07" db="EMBL/GenBank/DDBJ databases">
        <authorList>
            <person name="Jastrzebski P J."/>
            <person name="Paukszto L."/>
            <person name="Jastrzebski P J."/>
        </authorList>
    </citation>
    <scope>NUCLEOTIDE SEQUENCE [LARGE SCALE GENOMIC DNA]</scope>
    <source>
        <strain evidence="2 3">WMS-il1</strain>
    </source>
</reference>
<gene>
    <name evidence="2" type="ORF">WMSIL1_LOCUS13902</name>
</gene>